<feature type="compositionally biased region" description="Basic and acidic residues" evidence="1">
    <location>
        <begin position="168"/>
        <end position="177"/>
    </location>
</feature>
<proteinExistence type="predicted"/>
<reference evidence="2 3" key="1">
    <citation type="submission" date="2019-03" db="EMBL/GenBank/DDBJ databases">
        <title>Single cell metagenomics reveals metabolic interactions within the superorganism composed of flagellate Streblomastix strix and complex community of Bacteroidetes bacteria on its surface.</title>
        <authorList>
            <person name="Treitli S.C."/>
            <person name="Kolisko M."/>
            <person name="Husnik F."/>
            <person name="Keeling P."/>
            <person name="Hampl V."/>
        </authorList>
    </citation>
    <scope>NUCLEOTIDE SEQUENCE [LARGE SCALE GENOMIC DNA]</scope>
    <source>
        <strain evidence="2">ST1C</strain>
    </source>
</reference>
<dbReference type="EMBL" id="SNRW01034807">
    <property type="protein sequence ID" value="KAA6355315.1"/>
    <property type="molecule type" value="Genomic_DNA"/>
</dbReference>
<feature type="compositionally biased region" description="Basic and acidic residues" evidence="1">
    <location>
        <begin position="8"/>
        <end position="23"/>
    </location>
</feature>
<feature type="region of interest" description="Disordered" evidence="1">
    <location>
        <begin position="59"/>
        <end position="80"/>
    </location>
</feature>
<evidence type="ECO:0000256" key="1">
    <source>
        <dbReference type="SAM" id="MobiDB-lite"/>
    </source>
</evidence>
<comment type="caution">
    <text evidence="2">The sequence shown here is derived from an EMBL/GenBank/DDBJ whole genome shotgun (WGS) entry which is preliminary data.</text>
</comment>
<protein>
    <submittedName>
        <fullName evidence="2">Uncharacterized protein</fullName>
    </submittedName>
</protein>
<accession>A0A5J4TCU5</accession>
<dbReference type="AlphaFoldDB" id="A0A5J4TCU5"/>
<evidence type="ECO:0000313" key="2">
    <source>
        <dbReference type="EMBL" id="KAA6355315.1"/>
    </source>
</evidence>
<feature type="compositionally biased region" description="Acidic residues" evidence="1">
    <location>
        <begin position="120"/>
        <end position="129"/>
    </location>
</feature>
<feature type="compositionally biased region" description="Basic and acidic residues" evidence="1">
    <location>
        <begin position="64"/>
        <end position="80"/>
    </location>
</feature>
<feature type="region of interest" description="Disordered" evidence="1">
    <location>
        <begin position="1"/>
        <end position="29"/>
    </location>
</feature>
<feature type="compositionally biased region" description="Polar residues" evidence="1">
    <location>
        <begin position="179"/>
        <end position="190"/>
    </location>
</feature>
<evidence type="ECO:0000313" key="3">
    <source>
        <dbReference type="Proteomes" id="UP000324800"/>
    </source>
</evidence>
<feature type="region of interest" description="Disordered" evidence="1">
    <location>
        <begin position="95"/>
        <end position="190"/>
    </location>
</feature>
<dbReference type="Proteomes" id="UP000324800">
    <property type="component" value="Unassembled WGS sequence"/>
</dbReference>
<name>A0A5J4TCU5_9EUKA</name>
<feature type="region of interest" description="Disordered" evidence="1">
    <location>
        <begin position="228"/>
        <end position="261"/>
    </location>
</feature>
<gene>
    <name evidence="2" type="ORF">EZS28_049158</name>
</gene>
<feature type="compositionally biased region" description="Basic and acidic residues" evidence="1">
    <location>
        <begin position="130"/>
        <end position="160"/>
    </location>
</feature>
<feature type="compositionally biased region" description="Basic and acidic residues" evidence="1">
    <location>
        <begin position="233"/>
        <end position="248"/>
    </location>
</feature>
<feature type="compositionally biased region" description="Basic and acidic residues" evidence="1">
    <location>
        <begin position="106"/>
        <end position="119"/>
    </location>
</feature>
<sequence>MLNNQNESKNDSIDSEDEREKIRNNSIQQEEEFALKEQEWEEEEQDLLDRISQLELIKKRSKEKKQEQEHADHSDLIVESERRWMNGEGYDELIDDSLLDGQQHTIENDKESDDEKWQEDVIDIIEDNEMDNKKEQENNFNSQDKEGQKQDQTKKNDKLIDNQQQNSNRKDENEAKQDPPTSDSILSMNSDIIKALKQGLTELQKTELSQSEFSKKIDHRLIQITKYIRKHTQKDDKGKEQEEQKEIENSNNNSNKDKPDQ</sequence>
<organism evidence="2 3">
    <name type="scientific">Streblomastix strix</name>
    <dbReference type="NCBI Taxonomy" id="222440"/>
    <lineage>
        <taxon>Eukaryota</taxon>
        <taxon>Metamonada</taxon>
        <taxon>Preaxostyla</taxon>
        <taxon>Oxymonadida</taxon>
        <taxon>Streblomastigidae</taxon>
        <taxon>Streblomastix</taxon>
    </lineage>
</organism>